<keyword evidence="2" id="KW-0378">Hydrolase</keyword>
<dbReference type="Proteomes" id="UP001188597">
    <property type="component" value="Unassembled WGS sequence"/>
</dbReference>
<accession>A0AA88WUN6</accession>
<proteinExistence type="inferred from homology"/>
<evidence type="ECO:0000256" key="2">
    <source>
        <dbReference type="ARBA" id="ARBA00022801"/>
    </source>
</evidence>
<comment type="caution">
    <text evidence="5">The sequence shown here is derived from an EMBL/GenBank/DDBJ whole genome shotgun (WGS) entry which is preliminary data.</text>
</comment>
<evidence type="ECO:0000256" key="3">
    <source>
        <dbReference type="ARBA" id="ARBA00023295"/>
    </source>
</evidence>
<gene>
    <name evidence="5" type="ORF">RJ639_032480</name>
</gene>
<organism evidence="5 6">
    <name type="scientific">Escallonia herrerae</name>
    <dbReference type="NCBI Taxonomy" id="1293975"/>
    <lineage>
        <taxon>Eukaryota</taxon>
        <taxon>Viridiplantae</taxon>
        <taxon>Streptophyta</taxon>
        <taxon>Embryophyta</taxon>
        <taxon>Tracheophyta</taxon>
        <taxon>Spermatophyta</taxon>
        <taxon>Magnoliopsida</taxon>
        <taxon>eudicotyledons</taxon>
        <taxon>Gunneridae</taxon>
        <taxon>Pentapetalae</taxon>
        <taxon>asterids</taxon>
        <taxon>campanulids</taxon>
        <taxon>Escalloniales</taxon>
        <taxon>Escalloniaceae</taxon>
        <taxon>Escallonia</taxon>
    </lineage>
</organism>
<evidence type="ECO:0000256" key="4">
    <source>
        <dbReference type="RuleBase" id="RU004335"/>
    </source>
</evidence>
<keyword evidence="3" id="KW-0326">Glycosidase</keyword>
<protein>
    <recommendedName>
        <fullName evidence="7">Beta-1,3-glucanase</fullName>
    </recommendedName>
</protein>
<comment type="similarity">
    <text evidence="1 4">Belongs to the glycosyl hydrolase 17 family.</text>
</comment>
<dbReference type="GO" id="GO:0005975">
    <property type="term" value="P:carbohydrate metabolic process"/>
    <property type="evidence" value="ECO:0007669"/>
    <property type="project" value="InterPro"/>
</dbReference>
<evidence type="ECO:0000313" key="5">
    <source>
        <dbReference type="EMBL" id="KAK3034491.1"/>
    </source>
</evidence>
<dbReference type="EMBL" id="JAVXUP010000198">
    <property type="protein sequence ID" value="KAK3034491.1"/>
    <property type="molecule type" value="Genomic_DNA"/>
</dbReference>
<name>A0AA88WUN6_9ASTE</name>
<dbReference type="Gene3D" id="3.20.20.80">
    <property type="entry name" value="Glycosidases"/>
    <property type="match status" value="1"/>
</dbReference>
<evidence type="ECO:0000256" key="1">
    <source>
        <dbReference type="ARBA" id="ARBA00008773"/>
    </source>
</evidence>
<dbReference type="InterPro" id="IPR017853">
    <property type="entry name" value="GH"/>
</dbReference>
<evidence type="ECO:0008006" key="7">
    <source>
        <dbReference type="Google" id="ProtNLM"/>
    </source>
</evidence>
<dbReference type="FunFam" id="3.20.20.80:FF:000010">
    <property type="entry name" value="glucan endo-1,3-beta-glucosidase, basic"/>
    <property type="match status" value="1"/>
</dbReference>
<evidence type="ECO:0000313" key="6">
    <source>
        <dbReference type="Proteomes" id="UP001188597"/>
    </source>
</evidence>
<dbReference type="Pfam" id="PF00332">
    <property type="entry name" value="Glyco_hydro_17"/>
    <property type="match status" value="1"/>
</dbReference>
<sequence>MNAQIGITEAKIGVCYGMDGNNLPSYADVVNLYKKYGISNVRVFDPNPDALEPLRGKVINVALGVMNLDLPHLATSQEFADSWVADFVSRFHDIPYSYISVGNEAIPGEYAVNVAPAMRNIQNALEKQGRATVRVTTAVSWAALANSLPPWVASVSTFAPEARDAMVQVLCFLEAHGSQLMINVYPYHGYASDPVNVHQDYAVFTAPGPVIYDGSLGYQNLFDMMVDSFYWAMEKEGHGNVTVVVSGTGWPSAGNGDLTNAVLAQAYNKGFVQHISSSGTPKRPNVLMDGFLFAMFNENLKPDGVEQNFGLFYPNMTEVYTVFPPRQ</sequence>
<dbReference type="PANTHER" id="PTHR32227">
    <property type="entry name" value="GLUCAN ENDO-1,3-BETA-GLUCOSIDASE BG1-RELATED-RELATED"/>
    <property type="match status" value="1"/>
</dbReference>
<dbReference type="AlphaFoldDB" id="A0AA88WUN6"/>
<dbReference type="SUPFAM" id="SSF51445">
    <property type="entry name" value="(Trans)glycosidases"/>
    <property type="match status" value="1"/>
</dbReference>
<keyword evidence="6" id="KW-1185">Reference proteome</keyword>
<dbReference type="InterPro" id="IPR000490">
    <property type="entry name" value="Glyco_hydro_17"/>
</dbReference>
<reference evidence="5" key="1">
    <citation type="submission" date="2022-12" db="EMBL/GenBank/DDBJ databases">
        <title>Draft genome assemblies for two species of Escallonia (Escalloniales).</title>
        <authorList>
            <person name="Chanderbali A."/>
            <person name="Dervinis C."/>
            <person name="Anghel I."/>
            <person name="Soltis D."/>
            <person name="Soltis P."/>
            <person name="Zapata F."/>
        </authorList>
    </citation>
    <scope>NUCLEOTIDE SEQUENCE</scope>
    <source>
        <strain evidence="5">UCBG64.0493</strain>
        <tissue evidence="5">Leaf</tissue>
    </source>
</reference>
<dbReference type="GO" id="GO:0004553">
    <property type="term" value="F:hydrolase activity, hydrolyzing O-glycosyl compounds"/>
    <property type="evidence" value="ECO:0007669"/>
    <property type="project" value="InterPro"/>
</dbReference>
<dbReference type="InterPro" id="IPR044965">
    <property type="entry name" value="Glyco_hydro_17_plant"/>
</dbReference>